<dbReference type="EMBL" id="BKCJ011488630">
    <property type="protein sequence ID" value="GFD37636.1"/>
    <property type="molecule type" value="Genomic_DNA"/>
</dbReference>
<protein>
    <submittedName>
        <fullName evidence="1">Uncharacterized protein</fullName>
    </submittedName>
</protein>
<accession>A0A699VWE2</accession>
<evidence type="ECO:0000313" key="1">
    <source>
        <dbReference type="EMBL" id="GFD37636.1"/>
    </source>
</evidence>
<sequence>IAGRASVHALAQGIYDFHFEAFLGVSAVDGEVEHARGRGVGVYRYGAHQLGRGGQRRRYRSFNHEAIVRGRVYIGQRSTC</sequence>
<proteinExistence type="predicted"/>
<name>A0A699VWE2_TANCI</name>
<organism evidence="1">
    <name type="scientific">Tanacetum cinerariifolium</name>
    <name type="common">Dalmatian daisy</name>
    <name type="synonym">Chrysanthemum cinerariifolium</name>
    <dbReference type="NCBI Taxonomy" id="118510"/>
    <lineage>
        <taxon>Eukaryota</taxon>
        <taxon>Viridiplantae</taxon>
        <taxon>Streptophyta</taxon>
        <taxon>Embryophyta</taxon>
        <taxon>Tracheophyta</taxon>
        <taxon>Spermatophyta</taxon>
        <taxon>Magnoliopsida</taxon>
        <taxon>eudicotyledons</taxon>
        <taxon>Gunneridae</taxon>
        <taxon>Pentapetalae</taxon>
        <taxon>asterids</taxon>
        <taxon>campanulids</taxon>
        <taxon>Asterales</taxon>
        <taxon>Asteraceae</taxon>
        <taxon>Asteroideae</taxon>
        <taxon>Anthemideae</taxon>
        <taxon>Anthemidinae</taxon>
        <taxon>Tanacetum</taxon>
    </lineage>
</organism>
<gene>
    <name evidence="1" type="ORF">Tci_909605</name>
</gene>
<reference evidence="1" key="1">
    <citation type="journal article" date="2019" name="Sci. Rep.">
        <title>Draft genome of Tanacetum cinerariifolium, the natural source of mosquito coil.</title>
        <authorList>
            <person name="Yamashiro T."/>
            <person name="Shiraishi A."/>
            <person name="Satake H."/>
            <person name="Nakayama K."/>
        </authorList>
    </citation>
    <scope>NUCLEOTIDE SEQUENCE</scope>
</reference>
<dbReference type="AlphaFoldDB" id="A0A699VWE2"/>
<feature type="non-terminal residue" evidence="1">
    <location>
        <position position="1"/>
    </location>
</feature>
<comment type="caution">
    <text evidence="1">The sequence shown here is derived from an EMBL/GenBank/DDBJ whole genome shotgun (WGS) entry which is preliminary data.</text>
</comment>